<keyword evidence="2" id="KW-1185">Reference proteome</keyword>
<dbReference type="RefSeq" id="WP_406682236.1">
    <property type="nucleotide sequence ID" value="NZ_JAOQNS010000013.1"/>
</dbReference>
<proteinExistence type="predicted"/>
<accession>A0ABT3HH18</accession>
<evidence type="ECO:0000313" key="2">
    <source>
        <dbReference type="Proteomes" id="UP001209755"/>
    </source>
</evidence>
<organism evidence="1 2">
    <name type="scientific">Rhodobium gokarnense</name>
    <dbReference type="NCBI Taxonomy" id="364296"/>
    <lineage>
        <taxon>Bacteria</taxon>
        <taxon>Pseudomonadati</taxon>
        <taxon>Pseudomonadota</taxon>
        <taxon>Alphaproteobacteria</taxon>
        <taxon>Hyphomicrobiales</taxon>
        <taxon>Rhodobiaceae</taxon>
        <taxon>Rhodobium</taxon>
    </lineage>
</organism>
<protein>
    <recommendedName>
        <fullName evidence="3">NADH oxidase</fullName>
    </recommendedName>
</protein>
<evidence type="ECO:0008006" key="3">
    <source>
        <dbReference type="Google" id="ProtNLM"/>
    </source>
</evidence>
<dbReference type="Proteomes" id="UP001209755">
    <property type="component" value="Unassembled WGS sequence"/>
</dbReference>
<dbReference type="EMBL" id="JAOQNS010000013">
    <property type="protein sequence ID" value="MCW2309659.1"/>
    <property type="molecule type" value="Genomic_DNA"/>
</dbReference>
<gene>
    <name evidence="1" type="ORF">M2319_004015</name>
</gene>
<evidence type="ECO:0000313" key="1">
    <source>
        <dbReference type="EMBL" id="MCW2309659.1"/>
    </source>
</evidence>
<dbReference type="InterPro" id="IPR009531">
    <property type="entry name" value="DUF1150"/>
</dbReference>
<comment type="caution">
    <text evidence="1">The sequence shown here is derived from an EMBL/GenBank/DDBJ whole genome shotgun (WGS) entry which is preliminary data.</text>
</comment>
<sequence>MNDTKNHDAQKHPLMPPHVFAKLGGDQLAYVRPVASEDLATMFPDAPEVAPGLKLWALLAADGSPILIADTRDAAVANAISNDIHAVSVH</sequence>
<dbReference type="Pfam" id="PF06620">
    <property type="entry name" value="DUF1150"/>
    <property type="match status" value="1"/>
</dbReference>
<reference evidence="2" key="1">
    <citation type="submission" date="2023-07" db="EMBL/GenBank/DDBJ databases">
        <title>Genome sequencing of Purple Non-Sulfur Bacteria from various extreme environments.</title>
        <authorList>
            <person name="Mayer M."/>
        </authorList>
    </citation>
    <scope>NUCLEOTIDE SEQUENCE [LARGE SCALE GENOMIC DNA]</scope>
    <source>
        <strain evidence="2">DSM 17935</strain>
    </source>
</reference>
<name>A0ABT3HH18_9HYPH</name>